<dbReference type="Proteomes" id="UP000663874">
    <property type="component" value="Unassembled WGS sequence"/>
</dbReference>
<evidence type="ECO:0000313" key="3">
    <source>
        <dbReference type="EMBL" id="CAF3736414.1"/>
    </source>
</evidence>
<dbReference type="Proteomes" id="UP000663882">
    <property type="component" value="Unassembled WGS sequence"/>
</dbReference>
<dbReference type="Proteomes" id="UP000663889">
    <property type="component" value="Unassembled WGS sequence"/>
</dbReference>
<reference evidence="2" key="1">
    <citation type="submission" date="2021-02" db="EMBL/GenBank/DDBJ databases">
        <authorList>
            <person name="Nowell W R."/>
        </authorList>
    </citation>
    <scope>NUCLEOTIDE SEQUENCE</scope>
</reference>
<gene>
    <name evidence="3" type="ORF">FNK824_LOCUS11416</name>
    <name evidence="1" type="ORF">RFH988_LOCUS34362</name>
    <name evidence="2" type="ORF">SEV965_LOCUS34129</name>
</gene>
<dbReference type="EMBL" id="CAJNOO010004714">
    <property type="protein sequence ID" value="CAF1391544.1"/>
    <property type="molecule type" value="Genomic_DNA"/>
</dbReference>
<name>A0A815Q9L4_9BILA</name>
<proteinExistence type="predicted"/>
<dbReference type="EMBL" id="CAJNOU010004931">
    <property type="protein sequence ID" value="CAF1460344.1"/>
    <property type="molecule type" value="Genomic_DNA"/>
</dbReference>
<dbReference type="AlphaFoldDB" id="A0A815Q9L4"/>
<comment type="caution">
    <text evidence="2">The sequence shown here is derived from an EMBL/GenBank/DDBJ whole genome shotgun (WGS) entry which is preliminary data.</text>
</comment>
<evidence type="ECO:0000313" key="2">
    <source>
        <dbReference type="EMBL" id="CAF1460344.1"/>
    </source>
</evidence>
<protein>
    <recommendedName>
        <fullName evidence="5">Deacetylase sirtuin-type domain-containing protein</fullName>
    </recommendedName>
</protein>
<dbReference type="OrthoDB" id="424302at2759"/>
<accession>A0A815Q9L4</accession>
<organism evidence="2 4">
    <name type="scientific">Rotaria sordida</name>
    <dbReference type="NCBI Taxonomy" id="392033"/>
    <lineage>
        <taxon>Eukaryota</taxon>
        <taxon>Metazoa</taxon>
        <taxon>Spiralia</taxon>
        <taxon>Gnathifera</taxon>
        <taxon>Rotifera</taxon>
        <taxon>Eurotatoria</taxon>
        <taxon>Bdelloidea</taxon>
        <taxon>Philodinida</taxon>
        <taxon>Philodinidae</taxon>
        <taxon>Rotaria</taxon>
    </lineage>
</organism>
<evidence type="ECO:0000313" key="1">
    <source>
        <dbReference type="EMBL" id="CAF1391544.1"/>
    </source>
</evidence>
<dbReference type="EMBL" id="CAJOBE010001350">
    <property type="protein sequence ID" value="CAF3736414.1"/>
    <property type="molecule type" value="Genomic_DNA"/>
</dbReference>
<evidence type="ECO:0008006" key="5">
    <source>
        <dbReference type="Google" id="ProtNLM"/>
    </source>
</evidence>
<evidence type="ECO:0000313" key="4">
    <source>
        <dbReference type="Proteomes" id="UP000663889"/>
    </source>
</evidence>
<dbReference type="SUPFAM" id="SSF52467">
    <property type="entry name" value="DHS-like NAD/FAD-binding domain"/>
    <property type="match status" value="1"/>
</dbReference>
<dbReference type="InterPro" id="IPR029035">
    <property type="entry name" value="DHS-like_NAD/FAD-binding_dom"/>
</dbReference>
<sequence length="105" mass="11555">MSTASESQDLIINDVKKTNIETQEIIDKAADLILHCEAILFTSGAGMGVNSGLGTFKGIAADVWPPLLQHPELDYIDMCNPSWFRKPDNNSALQHQNKMQQPVST</sequence>